<evidence type="ECO:0000313" key="2">
    <source>
        <dbReference type="Proteomes" id="UP001610334"/>
    </source>
</evidence>
<sequence>MCTELTGCTVLTIASSRGVYMCHFWEDINYPLPEYVPREGRPQLGFWPVLNMLRGEGETPFAVGPAIDTSLVIGEHTNTWAFICTPRPRATANDASTIRHMPQQGQLVALLTNLIPGIGIVNYNYDTREPYEQYYRGIAIFEYDRNADGAGNADWRLWYEASNEMGTSLGQDPPGTAS</sequence>
<accession>A0ABR4HXX6</accession>
<proteinExistence type="predicted"/>
<gene>
    <name evidence="1" type="ORF">BJX63DRAFT_311484</name>
</gene>
<organism evidence="1 2">
    <name type="scientific">Aspergillus granulosus</name>
    <dbReference type="NCBI Taxonomy" id="176169"/>
    <lineage>
        <taxon>Eukaryota</taxon>
        <taxon>Fungi</taxon>
        <taxon>Dikarya</taxon>
        <taxon>Ascomycota</taxon>
        <taxon>Pezizomycotina</taxon>
        <taxon>Eurotiomycetes</taxon>
        <taxon>Eurotiomycetidae</taxon>
        <taxon>Eurotiales</taxon>
        <taxon>Aspergillaceae</taxon>
        <taxon>Aspergillus</taxon>
        <taxon>Aspergillus subgen. Nidulantes</taxon>
    </lineage>
</organism>
<protein>
    <submittedName>
        <fullName evidence="1">Uncharacterized protein</fullName>
    </submittedName>
</protein>
<evidence type="ECO:0000313" key="1">
    <source>
        <dbReference type="EMBL" id="KAL2820345.1"/>
    </source>
</evidence>
<dbReference type="Proteomes" id="UP001610334">
    <property type="component" value="Unassembled WGS sequence"/>
</dbReference>
<reference evidence="1 2" key="1">
    <citation type="submission" date="2024-07" db="EMBL/GenBank/DDBJ databases">
        <title>Section-level genome sequencing and comparative genomics of Aspergillus sections Usti and Cavernicolus.</title>
        <authorList>
            <consortium name="Lawrence Berkeley National Laboratory"/>
            <person name="Nybo J.L."/>
            <person name="Vesth T.C."/>
            <person name="Theobald S."/>
            <person name="Frisvad J.C."/>
            <person name="Larsen T.O."/>
            <person name="Kjaerboelling I."/>
            <person name="Rothschild-Mancinelli K."/>
            <person name="Lyhne E.K."/>
            <person name="Kogle M.E."/>
            <person name="Barry K."/>
            <person name="Clum A."/>
            <person name="Na H."/>
            <person name="Ledsgaard L."/>
            <person name="Lin J."/>
            <person name="Lipzen A."/>
            <person name="Kuo A."/>
            <person name="Riley R."/>
            <person name="Mondo S."/>
            <person name="Labutti K."/>
            <person name="Haridas S."/>
            <person name="Pangalinan J."/>
            <person name="Salamov A.A."/>
            <person name="Simmons B.A."/>
            <person name="Magnuson J.K."/>
            <person name="Chen J."/>
            <person name="Drula E."/>
            <person name="Henrissat B."/>
            <person name="Wiebenga A."/>
            <person name="Lubbers R.J."/>
            <person name="Gomes A.C."/>
            <person name="Makela M.R."/>
            <person name="Stajich J."/>
            <person name="Grigoriev I.V."/>
            <person name="Mortensen U.H."/>
            <person name="De Vries R.P."/>
            <person name="Baker S.E."/>
            <person name="Andersen M.R."/>
        </authorList>
    </citation>
    <scope>NUCLEOTIDE SEQUENCE [LARGE SCALE GENOMIC DNA]</scope>
    <source>
        <strain evidence="1 2">CBS 588.65</strain>
    </source>
</reference>
<keyword evidence="2" id="KW-1185">Reference proteome</keyword>
<dbReference type="EMBL" id="JBFXLT010000007">
    <property type="protein sequence ID" value="KAL2820345.1"/>
    <property type="molecule type" value="Genomic_DNA"/>
</dbReference>
<comment type="caution">
    <text evidence="1">The sequence shown here is derived from an EMBL/GenBank/DDBJ whole genome shotgun (WGS) entry which is preliminary data.</text>
</comment>
<name>A0ABR4HXX6_9EURO</name>